<dbReference type="OrthoDB" id="5410659at2759"/>
<dbReference type="KEGG" id="pan:PODANS72p001"/>
<dbReference type="AlphaFoldDB" id="B2AMV9"/>
<proteinExistence type="predicted"/>
<evidence type="ECO:0000313" key="2">
    <source>
        <dbReference type="EMBL" id="CAP65300.1"/>
    </source>
</evidence>
<accession>B2AMV9</accession>
<dbReference type="HOGENOM" id="CLU_438125_0_0_1"/>
<sequence length="624" mass="70572">MVEGDQTPLSPFTWGAAAQSSGRTRSKTNKIAIVKDKGPDDDEPVDENYSYNLFTYADASQQSSHKYVFSGSNQSVIPGGHVMSNTFIPLKILDTRLCGDWPGRQQAYTRDWLTFCAFTVALELEKPDQDQRNIHDLLPNELVPKYQDAQELKRKLSQWDGSHLVARDSAGSVPAMAGAKFLYYLLHRDDMKSMSASKVARHIFIRWCLVAHIAASVAKEPFSVKARFWKIPKEAVLNRNLELVYQMVPDLLTWTVKSQILRDKSISKDLINSLKLFDNQGHRKKINEKWGKFMTVVFDAATVPGIKARLALPTDNLQNMILLGSHPQGYYNTYIAKNDLESLISKGYTWGSSHPFPTNMQPDAIVPFPRGTRLIKPSVYATKPTTISKTNIKIAGNWPRIRTQNAVMDNISANEASHIRTLNISHGRLTQNRSPFKIWDNDTLTPRPAEWLHRSAYSFGGNGKPDSAQEPENLVFGTFEANTEMISFRRFESYLKRIANGTFKTETEVTLRTEVNTHDSKVGNGKSLPWLTPQLFYQWTFHLNEICGSAVLKNPTHGQISRVKTFYLFSQSHPMLFEVDVDEVFDAKLADADKELRDVVALFLFSQSQLGAAYNINANVRSRL</sequence>
<reference evidence="2" key="2">
    <citation type="submission" date="2008-07" db="EMBL/GenBank/DDBJ databases">
        <authorList>
            <person name="Genoscope - CEA"/>
        </authorList>
    </citation>
    <scope>NUCLEOTIDE SEQUENCE</scope>
    <source>
        <strain evidence="2">S mat+</strain>
    </source>
</reference>
<organism evidence="2">
    <name type="scientific">Podospora anserina (strain S / ATCC MYA-4624 / DSM 980 / FGSC 10383)</name>
    <name type="common">Pleurage anserina</name>
    <dbReference type="NCBI Taxonomy" id="515849"/>
    <lineage>
        <taxon>Eukaryota</taxon>
        <taxon>Fungi</taxon>
        <taxon>Dikarya</taxon>
        <taxon>Ascomycota</taxon>
        <taxon>Pezizomycotina</taxon>
        <taxon>Sordariomycetes</taxon>
        <taxon>Sordariomycetidae</taxon>
        <taxon>Sordariales</taxon>
        <taxon>Podosporaceae</taxon>
        <taxon>Podospora</taxon>
        <taxon>Podospora anserina</taxon>
    </lineage>
</organism>
<protein>
    <submittedName>
        <fullName evidence="2">Podospora anserina S mat+ genomic DNA chromosome 6, supercontig 4</fullName>
    </submittedName>
</protein>
<reference evidence="2" key="1">
    <citation type="journal article" date="2008" name="Genome Biol.">
        <title>The genome sequence of the model ascomycete fungus Podospora anserina.</title>
        <authorList>
            <person name="Espagne E."/>
            <person name="Lespinet O."/>
            <person name="Malagnac F."/>
            <person name="Da Silva C."/>
            <person name="Jaillon O."/>
            <person name="Porcel B.M."/>
            <person name="Couloux A."/>
            <person name="Aury J.-M."/>
            <person name="Segurens B."/>
            <person name="Poulain J."/>
            <person name="Anthouard V."/>
            <person name="Grossetete S."/>
            <person name="Khalili H."/>
            <person name="Coppin E."/>
            <person name="Dequard-Chablat M."/>
            <person name="Picard M."/>
            <person name="Contamine V."/>
            <person name="Arnaise S."/>
            <person name="Bourdais A."/>
            <person name="Berteaux-Lecellier V."/>
            <person name="Gautheret D."/>
            <person name="de Vries R.P."/>
            <person name="Battaglia E."/>
            <person name="Coutinho P.M."/>
            <person name="Danchin E.G.J."/>
            <person name="Henrissat B."/>
            <person name="El Khoury R."/>
            <person name="Sainsard-Chanet A."/>
            <person name="Boivin A."/>
            <person name="Pinan-Lucarre B."/>
            <person name="Sellem C.H."/>
            <person name="Debuchy R."/>
            <person name="Wincker P."/>
            <person name="Weissenbach J."/>
            <person name="Silar P."/>
        </authorList>
    </citation>
    <scope>NUCLEOTIDE SEQUENCE [LARGE SCALE GENOMIC DNA]</scope>
    <source>
        <strain evidence="2">S mat+</strain>
    </source>
</reference>
<dbReference type="VEuPathDB" id="FungiDB:PODANS_6_8148"/>
<dbReference type="GeneID" id="11176171"/>
<name>B2AMV9_PODAN</name>
<feature type="region of interest" description="Disordered" evidence="1">
    <location>
        <begin position="1"/>
        <end position="27"/>
    </location>
</feature>
<evidence type="ECO:0000256" key="1">
    <source>
        <dbReference type="SAM" id="MobiDB-lite"/>
    </source>
</evidence>
<dbReference type="EMBL" id="CU633872">
    <property type="protein sequence ID" value="CAP65300.1"/>
    <property type="molecule type" value="Genomic_DNA"/>
</dbReference>
<dbReference type="RefSeq" id="XP_003437216.1">
    <property type="nucleotide sequence ID" value="XM_003437168.1"/>
</dbReference>
<gene>
    <name evidence="2" type="ORF">PODANS_6_8148</name>
</gene>